<accession>A0A6J5LG54</accession>
<protein>
    <submittedName>
        <fullName evidence="1">Uncharacterized protein</fullName>
    </submittedName>
</protein>
<name>A0A6J5LG54_9CAUD</name>
<feature type="non-terminal residue" evidence="1">
    <location>
        <position position="1"/>
    </location>
</feature>
<evidence type="ECO:0000313" key="1">
    <source>
        <dbReference type="EMBL" id="CAB4132243.1"/>
    </source>
</evidence>
<reference evidence="1" key="1">
    <citation type="submission" date="2020-04" db="EMBL/GenBank/DDBJ databases">
        <authorList>
            <person name="Chiriac C."/>
            <person name="Salcher M."/>
            <person name="Ghai R."/>
            <person name="Kavagutti S V."/>
        </authorList>
    </citation>
    <scope>NUCLEOTIDE SEQUENCE</scope>
</reference>
<dbReference type="EMBL" id="LR796259">
    <property type="protein sequence ID" value="CAB4132243.1"/>
    <property type="molecule type" value="Genomic_DNA"/>
</dbReference>
<organism evidence="1">
    <name type="scientific">uncultured Caudovirales phage</name>
    <dbReference type="NCBI Taxonomy" id="2100421"/>
    <lineage>
        <taxon>Viruses</taxon>
        <taxon>Duplodnaviria</taxon>
        <taxon>Heunggongvirae</taxon>
        <taxon>Uroviricota</taxon>
        <taxon>Caudoviricetes</taxon>
        <taxon>Peduoviridae</taxon>
        <taxon>Maltschvirus</taxon>
        <taxon>Maltschvirus maltsch</taxon>
    </lineage>
</organism>
<gene>
    <name evidence="1" type="ORF">UFOVP139_58</name>
</gene>
<proteinExistence type="predicted"/>
<sequence>KNVGEVKVPGGLPAGDYVVQYVGGYDPLPSWAQRAIIDTAANIHYNVQSGGTSAISGAVKSEEIYGVAKVMYDTSGSASGEDEGFGHIPETVVDTLEKHKNRYA</sequence>